<gene>
    <name evidence="1" type="ORF">K443DRAFT_10019</name>
</gene>
<sequence length="283" mass="31441">MSSDSNISFLDSLSSCLLNDFRDKTFSTEFISDNAQIFLMKLLQMSGIKQFEIDDDPKAGLDEFSSATYGREEIRTSQAGPMCPSQGNEVLHMNYSLTGEFSLSCPPHITFIHAHSTNHGFMEEYWSSEPEDSVSYLDMLNDPSFPPTTSVISAPGVPENVDMSWASYDASSSSPTPAPTYNFDNTPAAAQRYFFGNVDYLPSGLTFGPTKATDNFPEPQPNPFLPPLIVDPSPPVSPNLVPQESVVFPDNPHKWLRIPHFTEENILPDNQSRKRSKPDKLSL</sequence>
<accession>A0A0C9XMB5</accession>
<dbReference type="EMBL" id="KN838698">
    <property type="protein sequence ID" value="KIJ97242.1"/>
    <property type="molecule type" value="Genomic_DNA"/>
</dbReference>
<reference evidence="2" key="2">
    <citation type="submission" date="2015-01" db="EMBL/GenBank/DDBJ databases">
        <title>Evolutionary Origins and Diversification of the Mycorrhizal Mutualists.</title>
        <authorList>
            <consortium name="DOE Joint Genome Institute"/>
            <consortium name="Mycorrhizal Genomics Consortium"/>
            <person name="Kohler A."/>
            <person name="Kuo A."/>
            <person name="Nagy L.G."/>
            <person name="Floudas D."/>
            <person name="Copeland A."/>
            <person name="Barry K.W."/>
            <person name="Cichocki N."/>
            <person name="Veneault-Fourrey C."/>
            <person name="LaButti K."/>
            <person name="Lindquist E.A."/>
            <person name="Lipzen A."/>
            <person name="Lundell T."/>
            <person name="Morin E."/>
            <person name="Murat C."/>
            <person name="Riley R."/>
            <person name="Ohm R."/>
            <person name="Sun H."/>
            <person name="Tunlid A."/>
            <person name="Henrissat B."/>
            <person name="Grigoriev I.V."/>
            <person name="Hibbett D.S."/>
            <person name="Martin F."/>
        </authorList>
    </citation>
    <scope>NUCLEOTIDE SEQUENCE [LARGE SCALE GENOMIC DNA]</scope>
    <source>
        <strain evidence="2">LaAM-08-1</strain>
    </source>
</reference>
<evidence type="ECO:0000313" key="2">
    <source>
        <dbReference type="Proteomes" id="UP000054477"/>
    </source>
</evidence>
<reference evidence="1 2" key="1">
    <citation type="submission" date="2014-04" db="EMBL/GenBank/DDBJ databases">
        <authorList>
            <consortium name="DOE Joint Genome Institute"/>
            <person name="Kuo A."/>
            <person name="Kohler A."/>
            <person name="Nagy L.G."/>
            <person name="Floudas D."/>
            <person name="Copeland A."/>
            <person name="Barry K.W."/>
            <person name="Cichocki N."/>
            <person name="Veneault-Fourrey C."/>
            <person name="LaButti K."/>
            <person name="Lindquist E.A."/>
            <person name="Lipzen A."/>
            <person name="Lundell T."/>
            <person name="Morin E."/>
            <person name="Murat C."/>
            <person name="Sun H."/>
            <person name="Tunlid A."/>
            <person name="Henrissat B."/>
            <person name="Grigoriev I.V."/>
            <person name="Hibbett D.S."/>
            <person name="Martin F."/>
            <person name="Nordberg H.P."/>
            <person name="Cantor M.N."/>
            <person name="Hua S.X."/>
        </authorList>
    </citation>
    <scope>NUCLEOTIDE SEQUENCE [LARGE SCALE GENOMIC DNA]</scope>
    <source>
        <strain evidence="1 2">LaAM-08-1</strain>
    </source>
</reference>
<dbReference type="Proteomes" id="UP000054477">
    <property type="component" value="Unassembled WGS sequence"/>
</dbReference>
<proteinExistence type="predicted"/>
<evidence type="ECO:0000313" key="1">
    <source>
        <dbReference type="EMBL" id="KIJ97242.1"/>
    </source>
</evidence>
<dbReference type="HOGENOM" id="CLU_983751_0_0_1"/>
<keyword evidence="2" id="KW-1185">Reference proteome</keyword>
<dbReference type="AlphaFoldDB" id="A0A0C9XMB5"/>
<protein>
    <submittedName>
        <fullName evidence="1">Uncharacterized protein</fullName>
    </submittedName>
</protein>
<name>A0A0C9XMB5_9AGAR</name>
<organism evidence="1 2">
    <name type="scientific">Laccaria amethystina LaAM-08-1</name>
    <dbReference type="NCBI Taxonomy" id="1095629"/>
    <lineage>
        <taxon>Eukaryota</taxon>
        <taxon>Fungi</taxon>
        <taxon>Dikarya</taxon>
        <taxon>Basidiomycota</taxon>
        <taxon>Agaricomycotina</taxon>
        <taxon>Agaricomycetes</taxon>
        <taxon>Agaricomycetidae</taxon>
        <taxon>Agaricales</taxon>
        <taxon>Agaricineae</taxon>
        <taxon>Hydnangiaceae</taxon>
        <taxon>Laccaria</taxon>
    </lineage>
</organism>